<proteinExistence type="predicted"/>
<dbReference type="Pfam" id="PF18013">
    <property type="entry name" value="Phage_lysozyme2"/>
    <property type="match status" value="1"/>
</dbReference>
<sequence>MTERYEVPKMPYPEGASEGLKHFIEWGRSAIQSLVEVLGSGDTTIPDYAKQLEGDGKVVDIDEESGSVMVKDYKALANTVDAAKKKIHISDRGVDTSAFATSKIVSNAFGDIKDYVAELKTTLENAPEPIRPKATKENPHPAPYLSPDANASLMSAVSKAVDQTHDEVVDAHDKIQQQAEKIGGSAPTYKGSGAPTNTGYSGPSYNGSGYNGSGPGSADYSNYVGSAANAEPISSGQKAKAEEIYRYLRDKYGLTHNEAVAILGNMQIESSFNTGAYNSAEGAIGLIQWEGGRDDALRAYAGKNVGSWKKQVDFMMHEMNTSESSAYAKFKAAAARSPSAGAAAFDQYYERSAGTSRQKRMDAAEAFADSIPDTSKTSVSA</sequence>
<evidence type="ECO:0000259" key="2">
    <source>
        <dbReference type="Pfam" id="PF18013"/>
    </source>
</evidence>
<dbReference type="InterPro" id="IPR041219">
    <property type="entry name" value="Phage_lysozyme2"/>
</dbReference>
<gene>
    <name evidence="3" type="ORF">U3653_24800</name>
</gene>
<keyword evidence="4" id="KW-1185">Reference proteome</keyword>
<feature type="region of interest" description="Disordered" evidence="1">
    <location>
        <begin position="360"/>
        <end position="381"/>
    </location>
</feature>
<dbReference type="Proteomes" id="UP001348098">
    <property type="component" value="Unassembled WGS sequence"/>
</dbReference>
<feature type="domain" description="Phage tail lysozyme" evidence="2">
    <location>
        <begin position="240"/>
        <end position="369"/>
    </location>
</feature>
<evidence type="ECO:0000313" key="4">
    <source>
        <dbReference type="Proteomes" id="UP001348098"/>
    </source>
</evidence>
<organism evidence="3 4">
    <name type="scientific">Nocardia implantans</name>
    <dbReference type="NCBI Taxonomy" id="3108168"/>
    <lineage>
        <taxon>Bacteria</taxon>
        <taxon>Bacillati</taxon>
        <taxon>Actinomycetota</taxon>
        <taxon>Actinomycetes</taxon>
        <taxon>Mycobacteriales</taxon>
        <taxon>Nocardiaceae</taxon>
        <taxon>Nocardia</taxon>
    </lineage>
</organism>
<feature type="compositionally biased region" description="Polar residues" evidence="1">
    <location>
        <begin position="372"/>
        <end position="381"/>
    </location>
</feature>
<dbReference type="Gene3D" id="1.10.530.10">
    <property type="match status" value="1"/>
</dbReference>
<evidence type="ECO:0000313" key="3">
    <source>
        <dbReference type="EMBL" id="MEB3513259.1"/>
    </source>
</evidence>
<dbReference type="RefSeq" id="WP_195082442.1">
    <property type="nucleotide sequence ID" value="NZ_JAYESH010000004.1"/>
</dbReference>
<name>A0ABU6B0P1_9NOCA</name>
<comment type="caution">
    <text evidence="3">The sequence shown here is derived from an EMBL/GenBank/DDBJ whole genome shotgun (WGS) entry which is preliminary data.</text>
</comment>
<accession>A0ABU6B0P1</accession>
<reference evidence="3 4" key="1">
    <citation type="submission" date="2023-12" db="EMBL/GenBank/DDBJ databases">
        <title>novel species in genus Nocarida.</title>
        <authorList>
            <person name="Li Z."/>
        </authorList>
    </citation>
    <scope>NUCLEOTIDE SEQUENCE [LARGE SCALE GENOMIC DNA]</scope>
    <source>
        <strain evidence="3 4">CDC186</strain>
    </source>
</reference>
<protein>
    <submittedName>
        <fullName evidence="3">Phage tail tip lysozyme</fullName>
    </submittedName>
</protein>
<evidence type="ECO:0000256" key="1">
    <source>
        <dbReference type="SAM" id="MobiDB-lite"/>
    </source>
</evidence>
<dbReference type="EMBL" id="JAYKYQ010000011">
    <property type="protein sequence ID" value="MEB3513259.1"/>
    <property type="molecule type" value="Genomic_DNA"/>
</dbReference>